<gene>
    <name evidence="3" type="ORF">EHO65_07485</name>
</gene>
<evidence type="ECO:0000313" key="3">
    <source>
        <dbReference type="EMBL" id="TGK41260.1"/>
    </source>
</evidence>
<dbReference type="InterPro" id="IPR032812">
    <property type="entry name" value="SbsA_Ig"/>
</dbReference>
<comment type="caution">
    <text evidence="3">The sequence shown here is derived from an EMBL/GenBank/DDBJ whole genome shotgun (WGS) entry which is preliminary data.</text>
</comment>
<keyword evidence="1" id="KW-0732">Signal</keyword>
<dbReference type="RefSeq" id="WP_135773511.1">
    <property type="nucleotide sequence ID" value="NZ_RQEY01000012.1"/>
</dbReference>
<sequence length="463" mass="48588">MKKNQTSINFYLSSAFILFLFLQCDNLNTNASKFLPYLSTGESPNVLASSPITNTSGVSPTASVQIIFDRTMKIYTCQEAFSITPTIAGYFSLSPFSLEFTPSQNLTNGSYTVKITKNCEDEKGHDLKNVFNLVFGVGSTPGGGTTSPSVSSIQVQHGTLSACNAGTGTNIDIISNDVTDGCLGTVAARNPVVITFSEAMNTSVTQLAVSTSFTGDYDWSGGGTILTITPDVPLTYGTRYNVNISTNAVSALGYTMSTALTSSFVVGGLTGSPTVQAVGVESQGCSASFPGVGSAAGGDWTLGSCFWDSSLAVLSASSYKFRGGDDGSGASATTAACSDVTTDNFKIIFSNYMNPTTTASAVRLQRLSPPLTTVKMASYAWSDCQAAYPYGCRVLITSFSELEASCNGALAFGNSSTGGDFNLSRTDNAPANFPFYQLFVDTTAIDVNGVNLKNQFQFVMEGK</sequence>
<dbReference type="Pfam" id="PF13205">
    <property type="entry name" value="Big_5"/>
    <property type="match status" value="2"/>
</dbReference>
<dbReference type="AlphaFoldDB" id="A0A4R9H6N3"/>
<name>A0A4R9H6N3_9LEPT</name>
<evidence type="ECO:0000259" key="2">
    <source>
        <dbReference type="Pfam" id="PF13205"/>
    </source>
</evidence>
<dbReference type="EMBL" id="RQEY01000012">
    <property type="protein sequence ID" value="TGK41260.1"/>
    <property type="molecule type" value="Genomic_DNA"/>
</dbReference>
<dbReference type="OrthoDB" id="343030at2"/>
<feature type="domain" description="SbsA Ig-like" evidence="2">
    <location>
        <begin position="43"/>
        <end position="135"/>
    </location>
</feature>
<feature type="domain" description="SbsA Ig-like" evidence="2">
    <location>
        <begin position="185"/>
        <end position="264"/>
    </location>
</feature>
<dbReference type="Gene3D" id="2.60.40.3710">
    <property type="match status" value="1"/>
</dbReference>
<reference evidence="3" key="1">
    <citation type="journal article" date="2019" name="PLoS Negl. Trop. Dis.">
        <title>Revisiting the worldwide diversity of Leptospira species in the environment.</title>
        <authorList>
            <person name="Vincent A.T."/>
            <person name="Schiettekatte O."/>
            <person name="Bourhy P."/>
            <person name="Veyrier F.J."/>
            <person name="Picardeau M."/>
        </authorList>
    </citation>
    <scope>NUCLEOTIDE SEQUENCE [LARGE SCALE GENOMIC DNA]</scope>
    <source>
        <strain evidence="3">201800301</strain>
    </source>
</reference>
<dbReference type="Proteomes" id="UP000298097">
    <property type="component" value="Unassembled WGS sequence"/>
</dbReference>
<accession>A0A4R9H6N3</accession>
<organism evidence="3 4">
    <name type="scientific">Leptospira andrefontaineae</name>
    <dbReference type="NCBI Taxonomy" id="2484976"/>
    <lineage>
        <taxon>Bacteria</taxon>
        <taxon>Pseudomonadati</taxon>
        <taxon>Spirochaetota</taxon>
        <taxon>Spirochaetia</taxon>
        <taxon>Leptospirales</taxon>
        <taxon>Leptospiraceae</taxon>
        <taxon>Leptospira</taxon>
    </lineage>
</organism>
<evidence type="ECO:0000313" key="4">
    <source>
        <dbReference type="Proteomes" id="UP000298097"/>
    </source>
</evidence>
<protein>
    <recommendedName>
        <fullName evidence="2">SbsA Ig-like domain-containing protein</fullName>
    </recommendedName>
</protein>
<evidence type="ECO:0000256" key="1">
    <source>
        <dbReference type="ARBA" id="ARBA00022729"/>
    </source>
</evidence>
<proteinExistence type="predicted"/>
<keyword evidence="4" id="KW-1185">Reference proteome</keyword>